<evidence type="ECO:0000313" key="2">
    <source>
        <dbReference type="EMBL" id="MBT9810477.1"/>
    </source>
</evidence>
<accession>A0AA41K6M4</accession>
<evidence type="ECO:0000259" key="1">
    <source>
        <dbReference type="Pfam" id="PF04326"/>
    </source>
</evidence>
<organism evidence="2 3">
    <name type="scientific">Enterocloster citroniae</name>
    <dbReference type="NCBI Taxonomy" id="358743"/>
    <lineage>
        <taxon>Bacteria</taxon>
        <taxon>Bacillati</taxon>
        <taxon>Bacillota</taxon>
        <taxon>Clostridia</taxon>
        <taxon>Lachnospirales</taxon>
        <taxon>Lachnospiraceae</taxon>
        <taxon>Enterocloster</taxon>
    </lineage>
</organism>
<dbReference type="InterPro" id="IPR038461">
    <property type="entry name" value="Schlafen_AlbA_2_dom_sf"/>
</dbReference>
<dbReference type="Pfam" id="PF04326">
    <property type="entry name" value="SLFN_AlbA_2"/>
    <property type="match status" value="1"/>
</dbReference>
<dbReference type="AlphaFoldDB" id="A0AA41K6M4"/>
<name>A0AA41K6M4_9FIRM</name>
<protein>
    <recommendedName>
        <fullName evidence="1">Schlafen AlbA-2 domain-containing protein</fullName>
    </recommendedName>
</protein>
<dbReference type="Gene3D" id="1.10.10.10">
    <property type="entry name" value="Winged helix-like DNA-binding domain superfamily/Winged helix DNA-binding domain"/>
    <property type="match status" value="1"/>
</dbReference>
<dbReference type="Proteomes" id="UP000708338">
    <property type="component" value="Unassembled WGS sequence"/>
</dbReference>
<dbReference type="InterPro" id="IPR038475">
    <property type="entry name" value="RecG_C_sf"/>
</dbReference>
<proteinExistence type="predicted"/>
<dbReference type="InterPro" id="IPR036390">
    <property type="entry name" value="WH_DNA-bd_sf"/>
</dbReference>
<dbReference type="Pfam" id="PF13749">
    <property type="entry name" value="HATPase_c_4"/>
    <property type="match status" value="1"/>
</dbReference>
<dbReference type="EMBL" id="WQPS01000012">
    <property type="protein sequence ID" value="MBT9810477.1"/>
    <property type="molecule type" value="Genomic_DNA"/>
</dbReference>
<dbReference type="Gene3D" id="3.30.565.60">
    <property type="match status" value="1"/>
</dbReference>
<dbReference type="PANTHER" id="PTHR30595">
    <property type="entry name" value="GLPR-RELATED TRANSCRIPTIONAL REPRESSOR"/>
    <property type="match status" value="1"/>
</dbReference>
<dbReference type="PANTHER" id="PTHR30595:SF6">
    <property type="entry name" value="SCHLAFEN ALBA-2 DOMAIN-CONTAINING PROTEIN"/>
    <property type="match status" value="1"/>
</dbReference>
<sequence length="481" mass="54829">MILEEIMSGESQYLELKRDIPDKSEKYMKTVVAFANGSGGKIVFGIEDRTHEVVGIAQETVFRVMDGITTAICDSCTPMITPIVSMASIKDKVVIIVTIQAGGQRPYYITAKGKENGTYIRVSGTTRPADPFVLKELEFEGSNRCFDQTYAAPNAAVSDEQIDELCEKMYRYSMRQCVTKEEISQIKQLTKQNLISWGFLIKRDGKYYPTNAFVLMTDNVLPQATIQCGLFKGVNRDVFIDRKEYAGDIVNQLDEAYEYVLRNINMGAEIDGLHRRDIYELPTDCIREMICNAVVHRSYLHPSSIQLAIYDDRVEVTSPGMLFGSLKIEDIKQGISIPRNRALVYAFTYMKIMEHWGSGIPKIIRRCKEEGLREPELTEIGGSFRINLYRFPDKTRVGKSTDKVRISTDKVRKNTENLTDSQVKILTYLEENEKITNREVQQLLNVKDSRALKVLSGMVDERILKKKGKLKGSYYVINKNR</sequence>
<comment type="caution">
    <text evidence="2">The sequence shown here is derived from an EMBL/GenBank/DDBJ whole genome shotgun (WGS) entry which is preliminary data.</text>
</comment>
<dbReference type="InterPro" id="IPR036388">
    <property type="entry name" value="WH-like_DNA-bd_sf"/>
</dbReference>
<reference evidence="2" key="1">
    <citation type="journal article" date="2021" name="Gut Microbes">
        <title>A synthetic consortium of 100 gut commensals modulates the composition and function in a colon model of the microbiome of elderly subjects.</title>
        <authorList>
            <person name="Perez M."/>
            <person name="Ntemiri A."/>
            <person name="Tan H."/>
            <person name="Harris H.M.B."/>
            <person name="Roager H.M."/>
            <person name="Ribiere C."/>
            <person name="O'Toole P.W."/>
        </authorList>
    </citation>
    <scope>NUCLEOTIDE SEQUENCE</scope>
    <source>
        <strain evidence="2">MCC335</strain>
    </source>
</reference>
<feature type="domain" description="Schlafen AlbA-2" evidence="1">
    <location>
        <begin position="10"/>
        <end position="129"/>
    </location>
</feature>
<dbReference type="RefSeq" id="WP_007860425.1">
    <property type="nucleotide sequence ID" value="NZ_CABJDD010000003.1"/>
</dbReference>
<dbReference type="Gene3D" id="3.30.950.30">
    <property type="entry name" value="Schlafen, AAA domain"/>
    <property type="match status" value="1"/>
</dbReference>
<dbReference type="InterPro" id="IPR007421">
    <property type="entry name" value="Schlafen_AlbA_2_dom"/>
</dbReference>
<dbReference type="SUPFAM" id="SSF46785">
    <property type="entry name" value="Winged helix' DNA-binding domain"/>
    <property type="match status" value="1"/>
</dbReference>
<gene>
    <name evidence="2" type="ORF">GPL26_12595</name>
</gene>
<evidence type="ECO:0000313" key="3">
    <source>
        <dbReference type="Proteomes" id="UP000708338"/>
    </source>
</evidence>